<proteinExistence type="predicted"/>
<evidence type="ECO:0000313" key="3">
    <source>
        <dbReference type="Proteomes" id="UP001190700"/>
    </source>
</evidence>
<organism evidence="2 3">
    <name type="scientific">Cymbomonas tetramitiformis</name>
    <dbReference type="NCBI Taxonomy" id="36881"/>
    <lineage>
        <taxon>Eukaryota</taxon>
        <taxon>Viridiplantae</taxon>
        <taxon>Chlorophyta</taxon>
        <taxon>Pyramimonadophyceae</taxon>
        <taxon>Pyramimonadales</taxon>
        <taxon>Pyramimonadaceae</taxon>
        <taxon>Cymbomonas</taxon>
    </lineage>
</organism>
<keyword evidence="3" id="KW-1185">Reference proteome</keyword>
<accession>A0AAE0EXC5</accession>
<name>A0AAE0EXC5_9CHLO</name>
<feature type="region of interest" description="Disordered" evidence="1">
    <location>
        <begin position="75"/>
        <end position="95"/>
    </location>
</feature>
<sequence>MMPLTVWLKDGEYITPNGNLKSDVPLLAGRVIDNVQGAECQHFPPKTLMPLPPPSSSTSRAMLVVHAGNLRYGKVDDAFKGPPAGDDAGDSDGIP</sequence>
<reference evidence="2 3" key="1">
    <citation type="journal article" date="2015" name="Genome Biol. Evol.">
        <title>Comparative Genomics of a Bacterivorous Green Alga Reveals Evolutionary Causalities and Consequences of Phago-Mixotrophic Mode of Nutrition.</title>
        <authorList>
            <person name="Burns J.A."/>
            <person name="Paasch A."/>
            <person name="Narechania A."/>
            <person name="Kim E."/>
        </authorList>
    </citation>
    <scope>NUCLEOTIDE SEQUENCE [LARGE SCALE GENOMIC DNA]</scope>
    <source>
        <strain evidence="2 3">PLY_AMNH</strain>
    </source>
</reference>
<dbReference type="Proteomes" id="UP001190700">
    <property type="component" value="Unassembled WGS sequence"/>
</dbReference>
<evidence type="ECO:0000313" key="2">
    <source>
        <dbReference type="EMBL" id="KAK3243652.1"/>
    </source>
</evidence>
<evidence type="ECO:0000256" key="1">
    <source>
        <dbReference type="SAM" id="MobiDB-lite"/>
    </source>
</evidence>
<gene>
    <name evidence="2" type="ORF">CYMTET_46709</name>
</gene>
<feature type="compositionally biased region" description="Low complexity" evidence="1">
    <location>
        <begin position="80"/>
        <end position="95"/>
    </location>
</feature>
<dbReference type="AlphaFoldDB" id="A0AAE0EXC5"/>
<dbReference type="EMBL" id="LGRX02032728">
    <property type="protein sequence ID" value="KAK3243652.1"/>
    <property type="molecule type" value="Genomic_DNA"/>
</dbReference>
<protein>
    <submittedName>
        <fullName evidence="2">Uncharacterized protein</fullName>
    </submittedName>
</protein>
<comment type="caution">
    <text evidence="2">The sequence shown here is derived from an EMBL/GenBank/DDBJ whole genome shotgun (WGS) entry which is preliminary data.</text>
</comment>